<reference evidence="1 2" key="1">
    <citation type="journal article" date="2016" name="Nat. Commun.">
        <title>Thousands of microbial genomes shed light on interconnected biogeochemical processes in an aquifer system.</title>
        <authorList>
            <person name="Anantharaman K."/>
            <person name="Brown C.T."/>
            <person name="Hug L.A."/>
            <person name="Sharon I."/>
            <person name="Castelle C.J."/>
            <person name="Probst A.J."/>
            <person name="Thomas B.C."/>
            <person name="Singh A."/>
            <person name="Wilkins M.J."/>
            <person name="Karaoz U."/>
            <person name="Brodie E.L."/>
            <person name="Williams K.H."/>
            <person name="Hubbard S.S."/>
            <person name="Banfield J.F."/>
        </authorList>
    </citation>
    <scope>NUCLEOTIDE SEQUENCE [LARGE SCALE GENOMIC DNA]</scope>
</reference>
<proteinExistence type="predicted"/>
<accession>A0A1F6NLV6</accession>
<protein>
    <recommendedName>
        <fullName evidence="3">Glycosyl transferase family 28 C-terminal domain-containing protein</fullName>
    </recommendedName>
</protein>
<evidence type="ECO:0000313" key="2">
    <source>
        <dbReference type="Proteomes" id="UP000178349"/>
    </source>
</evidence>
<evidence type="ECO:0008006" key="3">
    <source>
        <dbReference type="Google" id="ProtNLM"/>
    </source>
</evidence>
<sequence>MSTKNNFEKAYIVTVDMGYGHQRAVYPLHEIAQVVPGITMDSYGIINANKYAGITKSDQFKWEGGRKIYEKISRLKHLPLIGNYIFGAMDYVQRIEPFYPYRDLSKPTLQVKQIFKMIKKGWGKDLIDKLNRLEHLPYITSFFTTAFFAEEHDYKGDIYCICTDTDISRAWAPLEPKRSRINYLVPNRRVKERLMSYGIREHKISITGFPLPKENIGDKDLDILKKNLANRIINLDPEGRYRSKYKYTIDKFFGTKVCSKNAKSDHPLTITFAVGGAGAQRELGAEIASSLRDKIIKGEIRLNLVAGIKNDVFRYYQAILQDLNLSTHINKNIFLIYSGESKFDYFKQFNEILQTTDILWTKPSELSFYAGLGMPIIIAPTIGSQEEFNKKWLISVGAGVLQEDQRYTNEWLEDWLASGWLAQAAMNGFLNAPRHGAHHVEEIVLKGEKSEIEDMHLF</sequence>
<dbReference type="AlphaFoldDB" id="A0A1F6NLV6"/>
<dbReference type="EMBL" id="MFQW01000051">
    <property type="protein sequence ID" value="OGH84976.1"/>
    <property type="molecule type" value="Genomic_DNA"/>
</dbReference>
<name>A0A1F6NLV6_9BACT</name>
<gene>
    <name evidence="1" type="ORF">A2493_01330</name>
</gene>
<dbReference type="Proteomes" id="UP000178349">
    <property type="component" value="Unassembled WGS sequence"/>
</dbReference>
<organism evidence="1 2">
    <name type="scientific">Candidatus Magasanikbacteria bacterium RIFOXYC12_FULL_33_11</name>
    <dbReference type="NCBI Taxonomy" id="1798701"/>
    <lineage>
        <taxon>Bacteria</taxon>
        <taxon>Candidatus Magasanikiibacteriota</taxon>
    </lineage>
</organism>
<evidence type="ECO:0000313" key="1">
    <source>
        <dbReference type="EMBL" id="OGH84976.1"/>
    </source>
</evidence>
<comment type="caution">
    <text evidence="1">The sequence shown here is derived from an EMBL/GenBank/DDBJ whole genome shotgun (WGS) entry which is preliminary data.</text>
</comment>